<proteinExistence type="predicted"/>
<feature type="chain" id="PRO_5025475967" description="GPI anchored serine-threonine rich protein" evidence="2">
    <location>
        <begin position="22"/>
        <end position="245"/>
    </location>
</feature>
<feature type="region of interest" description="Disordered" evidence="1">
    <location>
        <begin position="122"/>
        <end position="216"/>
    </location>
</feature>
<dbReference type="RefSeq" id="XP_033601815.1">
    <property type="nucleotide sequence ID" value="XM_033743833.1"/>
</dbReference>
<accession>A0A6A6WBE4</accession>
<organism evidence="3 4">
    <name type="scientific">Pseudovirgaria hyperparasitica</name>
    <dbReference type="NCBI Taxonomy" id="470096"/>
    <lineage>
        <taxon>Eukaryota</taxon>
        <taxon>Fungi</taxon>
        <taxon>Dikarya</taxon>
        <taxon>Ascomycota</taxon>
        <taxon>Pezizomycotina</taxon>
        <taxon>Dothideomycetes</taxon>
        <taxon>Dothideomycetes incertae sedis</taxon>
        <taxon>Acrospermales</taxon>
        <taxon>Acrospermaceae</taxon>
        <taxon>Pseudovirgaria</taxon>
    </lineage>
</organism>
<keyword evidence="2" id="KW-0732">Signal</keyword>
<name>A0A6A6WBE4_9PEZI</name>
<feature type="signal peptide" evidence="2">
    <location>
        <begin position="1"/>
        <end position="21"/>
    </location>
</feature>
<gene>
    <name evidence="3" type="ORF">EJ05DRAFT_475584</name>
</gene>
<dbReference type="AlphaFoldDB" id="A0A6A6WBE4"/>
<dbReference type="EMBL" id="ML996570">
    <property type="protein sequence ID" value="KAF2759364.1"/>
    <property type="molecule type" value="Genomic_DNA"/>
</dbReference>
<keyword evidence="4" id="KW-1185">Reference proteome</keyword>
<feature type="compositionally biased region" description="Polar residues" evidence="1">
    <location>
        <begin position="167"/>
        <end position="178"/>
    </location>
</feature>
<feature type="compositionally biased region" description="Low complexity" evidence="1">
    <location>
        <begin position="142"/>
        <end position="166"/>
    </location>
</feature>
<protein>
    <recommendedName>
        <fullName evidence="5">GPI anchored serine-threonine rich protein</fullName>
    </recommendedName>
</protein>
<reference evidence="3" key="1">
    <citation type="journal article" date="2020" name="Stud. Mycol.">
        <title>101 Dothideomycetes genomes: a test case for predicting lifestyles and emergence of pathogens.</title>
        <authorList>
            <person name="Haridas S."/>
            <person name="Albert R."/>
            <person name="Binder M."/>
            <person name="Bloem J."/>
            <person name="Labutti K."/>
            <person name="Salamov A."/>
            <person name="Andreopoulos B."/>
            <person name="Baker S."/>
            <person name="Barry K."/>
            <person name="Bills G."/>
            <person name="Bluhm B."/>
            <person name="Cannon C."/>
            <person name="Castanera R."/>
            <person name="Culley D."/>
            <person name="Daum C."/>
            <person name="Ezra D."/>
            <person name="Gonzalez J."/>
            <person name="Henrissat B."/>
            <person name="Kuo A."/>
            <person name="Liang C."/>
            <person name="Lipzen A."/>
            <person name="Lutzoni F."/>
            <person name="Magnuson J."/>
            <person name="Mondo S."/>
            <person name="Nolan M."/>
            <person name="Ohm R."/>
            <person name="Pangilinan J."/>
            <person name="Park H.-J."/>
            <person name="Ramirez L."/>
            <person name="Alfaro M."/>
            <person name="Sun H."/>
            <person name="Tritt A."/>
            <person name="Yoshinaga Y."/>
            <person name="Zwiers L.-H."/>
            <person name="Turgeon B."/>
            <person name="Goodwin S."/>
            <person name="Spatafora J."/>
            <person name="Crous P."/>
            <person name="Grigoriev I."/>
        </authorList>
    </citation>
    <scope>NUCLEOTIDE SEQUENCE</scope>
    <source>
        <strain evidence="3">CBS 121739</strain>
    </source>
</reference>
<evidence type="ECO:0000313" key="4">
    <source>
        <dbReference type="Proteomes" id="UP000799437"/>
    </source>
</evidence>
<dbReference type="Proteomes" id="UP000799437">
    <property type="component" value="Unassembled WGS sequence"/>
</dbReference>
<evidence type="ECO:0000256" key="1">
    <source>
        <dbReference type="SAM" id="MobiDB-lite"/>
    </source>
</evidence>
<evidence type="ECO:0008006" key="5">
    <source>
        <dbReference type="Google" id="ProtNLM"/>
    </source>
</evidence>
<evidence type="ECO:0000313" key="3">
    <source>
        <dbReference type="EMBL" id="KAF2759364.1"/>
    </source>
</evidence>
<evidence type="ECO:0000256" key="2">
    <source>
        <dbReference type="SAM" id="SignalP"/>
    </source>
</evidence>
<feature type="compositionally biased region" description="Low complexity" evidence="1">
    <location>
        <begin position="182"/>
        <end position="216"/>
    </location>
</feature>
<sequence>MGRYSIAGSLLLLSYIHVSLAAVFAGRHPMITGAPDHLGKRQAQCAATTNTLCPNDFGCCPSGSPCSFNAASQAICASASCESPAVLCSGDLSDICCNPGSTCNPSSSGFCATTATDNLFPMPSITGDPEPTNAPPTSVEQTPSAMPSSTPMETPMPSETPVETPTNMEPTIIVTNDLTGDATTPPASSTPAASSTDRESTSQSTTAAPSSSSAAANPVAATTLDGGFVTFVVGAFAGLFAMGLV</sequence>
<dbReference type="GeneID" id="54484887"/>